<name>S5T7T2_9GAMM</name>
<organism evidence="1 2">
    <name type="scientific">Cycloclasticus zancles 78-ME</name>
    <dbReference type="NCBI Taxonomy" id="1198232"/>
    <lineage>
        <taxon>Bacteria</taxon>
        <taxon>Pseudomonadati</taxon>
        <taxon>Pseudomonadota</taxon>
        <taxon>Gammaproteobacteria</taxon>
        <taxon>Thiotrichales</taxon>
        <taxon>Piscirickettsiaceae</taxon>
        <taxon>Cycloclasticus</taxon>
    </lineage>
</organism>
<proteinExistence type="predicted"/>
<dbReference type="EMBL" id="CP005996">
    <property type="protein sequence ID" value="AGS39659.1"/>
    <property type="molecule type" value="Genomic_DNA"/>
</dbReference>
<reference evidence="2" key="2">
    <citation type="journal article" date="2016" name="Environ. Microbiol. Rep.">
        <title>Analysis of defence systems and a conjugative IncP-1 plasmid in the marine polyaromatic hydrocarbons-degrading bacterium Cycloclasticus sp. 78-ME.</title>
        <authorList>
            <person name="Yakimov M.M."/>
            <person name="Crisafi F."/>
            <person name="Messina E."/>
            <person name="Smedile F."/>
            <person name="Lopatina A."/>
            <person name="Denaro R."/>
            <person name="Pieper D.H."/>
            <person name="Golyshin P.N."/>
            <person name="Giuliano L."/>
        </authorList>
    </citation>
    <scope>NUCLEOTIDE SEQUENCE [LARGE SCALE GENOMIC DNA]</scope>
    <source>
        <strain evidence="2">78-ME</strain>
    </source>
</reference>
<protein>
    <submittedName>
        <fullName evidence="1">Uncharacterized protein</fullName>
    </submittedName>
</protein>
<sequence length="37" mass="4213">MIKECIKFISTNPHLNIEKASKVAVSKENWARSNVLI</sequence>
<dbReference type="HOGENOM" id="CLU_3342813_0_0_6"/>
<evidence type="ECO:0000313" key="2">
    <source>
        <dbReference type="Proteomes" id="UP000015380"/>
    </source>
</evidence>
<gene>
    <name evidence="1" type="ORF">CYCME_1330</name>
</gene>
<keyword evidence="2" id="KW-1185">Reference proteome</keyword>
<evidence type="ECO:0000313" key="1">
    <source>
        <dbReference type="EMBL" id="AGS39659.1"/>
    </source>
</evidence>
<dbReference type="AlphaFoldDB" id="S5T7T2"/>
<accession>S5T7T2</accession>
<dbReference type="Proteomes" id="UP000015380">
    <property type="component" value="Chromosome"/>
</dbReference>
<dbReference type="KEGG" id="cza:CYCME_1330"/>
<reference evidence="1 2" key="1">
    <citation type="submission" date="2013-05" db="EMBL/GenBank/DDBJ databases">
        <title>Between feast and famine: a lifestyle of most important marine PAH-degrading bacterium Cycloclasticus sp. 7ME.</title>
        <authorList>
            <person name="Yakimov M.M."/>
            <person name="Messina E."/>
            <person name="Genovese M."/>
            <person name="Denaro R."/>
            <person name="Crisafi F."/>
            <person name="Russo D."/>
            <person name="Cappello S."/>
            <person name="Santisi S."/>
            <person name="Smedile F."/>
            <person name="Golyshina O.V."/>
            <person name="Tran H."/>
            <person name="Pieper D.H."/>
            <person name="Golyshin P.N."/>
            <person name="Giuliano L."/>
        </authorList>
    </citation>
    <scope>NUCLEOTIDE SEQUENCE [LARGE SCALE GENOMIC DNA]</scope>
    <source>
        <strain evidence="1 2">78-ME</strain>
    </source>
</reference>